<feature type="domain" description="Aminoacyl-tRNA synthetase class II (D/K/N)" evidence="6">
    <location>
        <begin position="2"/>
        <end position="63"/>
    </location>
</feature>
<dbReference type="PANTHER" id="PTHR22594">
    <property type="entry name" value="ASPARTYL/LYSYL-TRNA SYNTHETASE"/>
    <property type="match status" value="1"/>
</dbReference>
<organism evidence="7 8">
    <name type="scientific">Arabidopsis thaliana</name>
    <name type="common">Mouse-ear cress</name>
    <dbReference type="NCBI Taxonomy" id="3702"/>
    <lineage>
        <taxon>Eukaryota</taxon>
        <taxon>Viridiplantae</taxon>
        <taxon>Streptophyta</taxon>
        <taxon>Embryophyta</taxon>
        <taxon>Tracheophyta</taxon>
        <taxon>Spermatophyta</taxon>
        <taxon>Magnoliopsida</taxon>
        <taxon>eudicotyledons</taxon>
        <taxon>Gunneridae</taxon>
        <taxon>Pentapetalae</taxon>
        <taxon>rosids</taxon>
        <taxon>malvids</taxon>
        <taxon>Brassicales</taxon>
        <taxon>Brassicaceae</taxon>
        <taxon>Camelineae</taxon>
        <taxon>Arabidopsis</taxon>
    </lineage>
</organism>
<dbReference type="InterPro" id="IPR045864">
    <property type="entry name" value="aa-tRNA-synth_II/BPL/LPL"/>
</dbReference>
<accession>A0A178WBI4</accession>
<dbReference type="ExpressionAtlas" id="A0A178WBI4">
    <property type="expression patterns" value="differential"/>
</dbReference>
<name>A0A178WBI4_ARATH</name>
<evidence type="ECO:0000256" key="2">
    <source>
        <dbReference type="ARBA" id="ARBA00022741"/>
    </source>
</evidence>
<evidence type="ECO:0000256" key="1">
    <source>
        <dbReference type="ARBA" id="ARBA00022598"/>
    </source>
</evidence>
<proteinExistence type="predicted"/>
<dbReference type="PANTHER" id="PTHR22594:SF54">
    <property type="entry name" value="ASPARAGINE--TRNA LIGASE, CYTOPLASMIC 1-RELATED"/>
    <property type="match status" value="1"/>
</dbReference>
<protein>
    <recommendedName>
        <fullName evidence="6">Aminoacyl-tRNA synthetase class II (D/K/N) domain-containing protein</fullName>
    </recommendedName>
</protein>
<sequence length="87" mass="10036">MGDVYTFAPTFRAEKSHTSRHLAEFWMVEVELAFAGVEEAMNCSEAVVKDMCTTLLEKCSDDMEYMVEKVDEFCIDRPLMPFSENDH</sequence>
<dbReference type="Pfam" id="PF00152">
    <property type="entry name" value="tRNA-synt_2"/>
    <property type="match status" value="1"/>
</dbReference>
<dbReference type="Gene3D" id="3.30.930.10">
    <property type="entry name" value="Bira Bifunctional Protein, Domain 2"/>
    <property type="match status" value="1"/>
</dbReference>
<keyword evidence="4" id="KW-0648">Protein biosynthesis</keyword>
<evidence type="ECO:0000256" key="3">
    <source>
        <dbReference type="ARBA" id="ARBA00022840"/>
    </source>
</evidence>
<evidence type="ECO:0000313" key="7">
    <source>
        <dbReference type="EMBL" id="OAP15161.1"/>
    </source>
</evidence>
<dbReference type="EMBL" id="LUHQ01000001">
    <property type="protein sequence ID" value="OAP15161.1"/>
    <property type="molecule type" value="Genomic_DNA"/>
</dbReference>
<dbReference type="AlphaFoldDB" id="A0A178WBI4"/>
<dbReference type="GO" id="GO:0006418">
    <property type="term" value="P:tRNA aminoacylation for protein translation"/>
    <property type="evidence" value="ECO:0007669"/>
    <property type="project" value="InterPro"/>
</dbReference>
<keyword evidence="5" id="KW-0030">Aminoacyl-tRNA synthetase</keyword>
<dbReference type="GO" id="GO:0004812">
    <property type="term" value="F:aminoacyl-tRNA ligase activity"/>
    <property type="evidence" value="ECO:0007669"/>
    <property type="project" value="UniProtKB-KW"/>
</dbReference>
<evidence type="ECO:0000256" key="4">
    <source>
        <dbReference type="ARBA" id="ARBA00022917"/>
    </source>
</evidence>
<dbReference type="SUPFAM" id="SSF55681">
    <property type="entry name" value="Class II aaRS and biotin synthetases"/>
    <property type="match status" value="1"/>
</dbReference>
<comment type="caution">
    <text evidence="7">The sequence shown here is derived from an EMBL/GenBank/DDBJ whole genome shotgun (WGS) entry which is preliminary data.</text>
</comment>
<keyword evidence="2" id="KW-0547">Nucleotide-binding</keyword>
<keyword evidence="1" id="KW-0436">Ligase</keyword>
<gene>
    <name evidence="7" type="ordered locus">AXX17_At1g62470</name>
</gene>
<keyword evidence="3" id="KW-0067">ATP-binding</keyword>
<dbReference type="Proteomes" id="UP000078284">
    <property type="component" value="Chromosome 1"/>
</dbReference>
<dbReference type="GO" id="GO:0005524">
    <property type="term" value="F:ATP binding"/>
    <property type="evidence" value="ECO:0007669"/>
    <property type="project" value="UniProtKB-KW"/>
</dbReference>
<evidence type="ECO:0000313" key="8">
    <source>
        <dbReference type="Proteomes" id="UP000078284"/>
    </source>
</evidence>
<dbReference type="InterPro" id="IPR004364">
    <property type="entry name" value="Aa-tRNA-synt_II"/>
</dbReference>
<reference evidence="8" key="1">
    <citation type="journal article" date="2016" name="Proc. Natl. Acad. Sci. U.S.A.">
        <title>Chromosome-level assembly of Arabidopsis thaliana Ler reveals the extent of translocation and inversion polymorphisms.</title>
        <authorList>
            <person name="Zapata L."/>
            <person name="Ding J."/>
            <person name="Willing E.M."/>
            <person name="Hartwig B."/>
            <person name="Bezdan D."/>
            <person name="Jiao W.B."/>
            <person name="Patel V."/>
            <person name="Velikkakam James G."/>
            <person name="Koornneef M."/>
            <person name="Ossowski S."/>
            <person name="Schneeberger K."/>
        </authorList>
    </citation>
    <scope>NUCLEOTIDE SEQUENCE [LARGE SCALE GENOMIC DNA]</scope>
    <source>
        <strain evidence="8">cv. Landsberg erecta</strain>
    </source>
</reference>
<evidence type="ECO:0000259" key="6">
    <source>
        <dbReference type="Pfam" id="PF00152"/>
    </source>
</evidence>
<evidence type="ECO:0000256" key="5">
    <source>
        <dbReference type="ARBA" id="ARBA00023146"/>
    </source>
</evidence>